<proteinExistence type="predicted"/>
<evidence type="ECO:0000313" key="2">
    <source>
        <dbReference type="Proteomes" id="UP000035740"/>
    </source>
</evidence>
<keyword evidence="2" id="KW-1185">Reference proteome</keyword>
<reference evidence="1 2" key="1">
    <citation type="journal article" date="2014" name="Nature">
        <title>The genome of the recently domesticated crop plant sugar beet (Beta vulgaris).</title>
        <authorList>
            <person name="Dohm J.C."/>
            <person name="Minoche A.E."/>
            <person name="Holtgrawe D."/>
            <person name="Capella-Gutierrez S."/>
            <person name="Zakrzewski F."/>
            <person name="Tafer H."/>
            <person name="Rupp O."/>
            <person name="Sorensen T.R."/>
            <person name="Stracke R."/>
            <person name="Reinhardt R."/>
            <person name="Goesmann A."/>
            <person name="Kraft T."/>
            <person name="Schulz B."/>
            <person name="Stadler P.F."/>
            <person name="Schmidt T."/>
            <person name="Gabaldon T."/>
            <person name="Lehrach H."/>
            <person name="Weisshaar B."/>
            <person name="Himmelbauer H."/>
        </authorList>
    </citation>
    <scope>NUCLEOTIDE SEQUENCE [LARGE SCALE GENOMIC DNA]</scope>
    <source>
        <tissue evidence="1">Taproot</tissue>
    </source>
</reference>
<gene>
    <name evidence="1" type="ORF">BVRB_024840</name>
</gene>
<accession>A0A0J8AZF5</accession>
<dbReference type="EMBL" id="KQ096157">
    <property type="protein sequence ID" value="KMS94096.1"/>
    <property type="molecule type" value="Genomic_DNA"/>
</dbReference>
<protein>
    <recommendedName>
        <fullName evidence="3">RRM domain-containing protein</fullName>
    </recommendedName>
</protein>
<organism evidence="1 2">
    <name type="scientific">Beta vulgaris subsp. vulgaris</name>
    <name type="common">Beet</name>
    <dbReference type="NCBI Taxonomy" id="3555"/>
    <lineage>
        <taxon>Eukaryota</taxon>
        <taxon>Viridiplantae</taxon>
        <taxon>Streptophyta</taxon>
        <taxon>Embryophyta</taxon>
        <taxon>Tracheophyta</taxon>
        <taxon>Spermatophyta</taxon>
        <taxon>Magnoliopsida</taxon>
        <taxon>eudicotyledons</taxon>
        <taxon>Gunneridae</taxon>
        <taxon>Pentapetalae</taxon>
        <taxon>Caryophyllales</taxon>
        <taxon>Chenopodiaceae</taxon>
        <taxon>Betoideae</taxon>
        <taxon>Beta</taxon>
    </lineage>
</organism>
<evidence type="ECO:0000313" key="1">
    <source>
        <dbReference type="EMBL" id="KMS94096.1"/>
    </source>
</evidence>
<name>A0A0J8AZF5_BETVV</name>
<sequence length="118" mass="13140">PSRERRGRSPTKPNSDLIKQLLSQQQIGTNPQVTKQARRIYVGNMPLASTYSESALISFFTNAATNCGITTPHPVVSVWTSSDGSFCVSYNFDCALLYFTFRSFTFAFELFVCSSVSF</sequence>
<dbReference type="Proteomes" id="UP000035740">
    <property type="component" value="Unassembled WGS sequence"/>
</dbReference>
<feature type="non-terminal residue" evidence="1">
    <location>
        <position position="1"/>
    </location>
</feature>
<dbReference type="OrthoDB" id="10266058at2759"/>
<dbReference type="AlphaFoldDB" id="A0A0J8AZF5"/>
<evidence type="ECO:0008006" key="3">
    <source>
        <dbReference type="Google" id="ProtNLM"/>
    </source>
</evidence>
<dbReference type="Gramene" id="KMS94096">
    <property type="protein sequence ID" value="KMS94096"/>
    <property type="gene ID" value="BVRB_024840"/>
</dbReference>